<dbReference type="GO" id="GO:0004190">
    <property type="term" value="F:aspartic-type endopeptidase activity"/>
    <property type="evidence" value="ECO:0007669"/>
    <property type="project" value="InterPro"/>
</dbReference>
<dbReference type="SUPFAM" id="SSF53098">
    <property type="entry name" value="Ribonuclease H-like"/>
    <property type="match status" value="1"/>
</dbReference>
<keyword evidence="6" id="KW-0378">Hydrolase</keyword>
<protein>
    <recommendedName>
        <fullName evidence="8">Gypsy retrotransposon integrase-like protein 1</fullName>
    </recommendedName>
</protein>
<dbReference type="Pfam" id="PF00665">
    <property type="entry name" value="rve"/>
    <property type="match status" value="1"/>
</dbReference>
<dbReference type="Gene3D" id="3.10.10.10">
    <property type="entry name" value="HIV Type 1 Reverse Transcriptase, subunit A, domain 1"/>
    <property type="match status" value="1"/>
</dbReference>
<dbReference type="PANTHER" id="PTHR37984">
    <property type="entry name" value="PROTEIN CBG26694"/>
    <property type="match status" value="1"/>
</dbReference>
<evidence type="ECO:0000313" key="16">
    <source>
        <dbReference type="Proteomes" id="UP001174136"/>
    </source>
</evidence>
<evidence type="ECO:0000256" key="6">
    <source>
        <dbReference type="ARBA" id="ARBA00022801"/>
    </source>
</evidence>
<gene>
    <name evidence="15" type="primary">chst12</name>
    <name evidence="15" type="ORF">N1851_022168</name>
</gene>
<keyword evidence="3" id="KW-0548">Nucleotidyltransferase</keyword>
<dbReference type="SUPFAM" id="SSF50630">
    <property type="entry name" value="Acid proteases"/>
    <property type="match status" value="1"/>
</dbReference>
<evidence type="ECO:0000256" key="2">
    <source>
        <dbReference type="ARBA" id="ARBA00022679"/>
    </source>
</evidence>
<keyword evidence="2" id="KW-0808">Transferase</keyword>
<dbReference type="GO" id="GO:0016779">
    <property type="term" value="F:nucleotidyltransferase activity"/>
    <property type="evidence" value="ECO:0007669"/>
    <property type="project" value="UniProtKB-KW"/>
</dbReference>
<dbReference type="SUPFAM" id="SSF56672">
    <property type="entry name" value="DNA/RNA polymerases"/>
    <property type="match status" value="1"/>
</dbReference>
<sequence length="1328" mass="150404">MGRNHNGSNWRDGHVKILRIICDDPNRKRSPSVNHGCHGAEIEPSCLSTNRGAASGVTMGTWRGLRVAFIVGSLFMILMIIVYWDDVGGFSLHPQQDTKHLQVHPRPGGTARPTPGPVLRSTSNHSSPGLQPSAPLSSLAGAGAVSPPELGRDSDKPPHEDRHEGEEEEEEEKEEEKARRQEERKQRILDVCSGKASWDFPGRSRAFEQIPNRELDHLIVDDTHQVIYCYVPKVACTNWKRVMVVLSQSLVSPSSGKPYTEPQDVPADMVHNSSIHLTFAKFWRHYGSLSRHLMALKLQHYTKFLFVRDPFVRLISAYRNKFEKANEDFYRQFGSVMLRRYGNATGNVPESAADAFAAGIRPTFQQFITYLLDADTEKEAAFNEHWRQFNPPESFSFDKPTEWTDWKRRFERYRTATELNKKSGEVQVCSLVYAMGSEAENIFKSFTFIDPGHENNYKIVMEKFDEYFFPRRNVIHERAVFHQRVQRPGEPAETFIRALYDLSEHCEFGVSRDENIRDRIVVGIQDKEQSRKLQLMADLTLAQTIQSVRQSETVNMQIGAQTAEAMAATASVQEVRGAWKKNVKWQRNAKRGGKTEHGRKCSRCGKTEHNDPERCPARNSACNKCGRNGHWQSQCKTKAVSEVTEADEQSEYFLGSVNANVSDEWTVQLLLGATPVKFKIDTGADASVMCEETFKMLIPERELKETSASLTSPGGQLDCKGQFQVNTTYKKNSYSFPVYVIRGKSVNNLLSRSTATEMGLVKRIEEVHGAFGEHGTLKTEPVRIQLKDNATPYAVQTARRVPIPLTSKVREELRRMEEYGIIEEVTQPTDWCAPMVPVLKKNGKPVAAYAPGKTLVVADTLSRSPLSHTEDGRDTHSEVECYIAAVMDSVPATPQKIDNIRAATAADEKLQTVIRYIRAGWPEHACQVPSNIREYFSMRDELSEYGGMVVRGSRIVIPGTLRADILERIHDGHQGLSKCRDRANAAVWWPGISSQLKHKVLSCQSCCELRRAQQKEPLISTPLPDRPWQRIALDLCEHNKQNYLIISDYYSRYIEILHMKTTTSAHVSLKLKAICARYGIPDVVVSDNGPQFTSTEFQDLARKLDFEHVTSSPHNAQGNGHAERAVQTAKRILKQNDPLIALMCYRSTPCSTTGASPAELLMGRKIRTTLPTLESNLQPSWPDGQRIRQKDEAEKKKQAFYYNRRHGARPLPPLQPGGNVLTKLDHQKSWTAPAVVTAESVYRLCHPCQVQYDFVGHLETLEADSEQLLRILGVDQWIHFPTGARNLTAASWERDWFARIPMAMREELYKLYQPDFELFGYPKPDRVL</sequence>
<dbReference type="Proteomes" id="UP001174136">
    <property type="component" value="Unassembled WGS sequence"/>
</dbReference>
<name>A0AA47NXT1_MERPO</name>
<evidence type="ECO:0000256" key="7">
    <source>
        <dbReference type="ARBA" id="ARBA00022968"/>
    </source>
</evidence>
<dbReference type="FunFam" id="1.10.340.70:FF:000003">
    <property type="entry name" value="Protein CBG25708"/>
    <property type="match status" value="1"/>
</dbReference>
<proteinExistence type="predicted"/>
<dbReference type="InterPro" id="IPR036397">
    <property type="entry name" value="RNaseH_sf"/>
</dbReference>
<dbReference type="InterPro" id="IPR050951">
    <property type="entry name" value="Retrovirus_Pol_polyprotein"/>
</dbReference>
<keyword evidence="9" id="KW-0863">Zinc-finger</keyword>
<dbReference type="InterPro" id="IPR001878">
    <property type="entry name" value="Znf_CCHC"/>
</dbReference>
<keyword evidence="4" id="KW-0540">Nuclease</keyword>
<feature type="compositionally biased region" description="Low complexity" evidence="10">
    <location>
        <begin position="126"/>
        <end position="148"/>
    </location>
</feature>
<evidence type="ECO:0000256" key="10">
    <source>
        <dbReference type="SAM" id="MobiDB-lite"/>
    </source>
</evidence>
<dbReference type="GO" id="GO:0016020">
    <property type="term" value="C:membrane"/>
    <property type="evidence" value="ECO:0007669"/>
    <property type="project" value="UniProtKB-SubCell"/>
</dbReference>
<dbReference type="InterPro" id="IPR001584">
    <property type="entry name" value="Integrase_cat-core"/>
</dbReference>
<keyword evidence="11" id="KW-0472">Membrane</keyword>
<comment type="caution">
    <text evidence="15">The sequence shown here is derived from an EMBL/GenBank/DDBJ whole genome shotgun (WGS) entry which is preliminary data.</text>
</comment>
<dbReference type="Gene3D" id="1.10.340.70">
    <property type="match status" value="1"/>
</dbReference>
<feature type="domain" description="Integrase catalytic" evidence="14">
    <location>
        <begin position="1023"/>
        <end position="1133"/>
    </location>
</feature>
<dbReference type="InterPro" id="IPR001995">
    <property type="entry name" value="Peptidase_A2_cat"/>
</dbReference>
<dbReference type="FunFam" id="3.30.420.10:FF:000063">
    <property type="entry name" value="Retrovirus-related Pol polyprotein from transposon 297-like Protein"/>
    <property type="match status" value="1"/>
</dbReference>
<dbReference type="SMART" id="SM00343">
    <property type="entry name" value="ZnF_C2HC"/>
    <property type="match status" value="2"/>
</dbReference>
<accession>A0AA47NXT1</accession>
<keyword evidence="7" id="KW-0735">Signal-anchor</keyword>
<dbReference type="Gene3D" id="4.10.60.10">
    <property type="entry name" value="Zinc finger, CCHC-type"/>
    <property type="match status" value="1"/>
</dbReference>
<feature type="transmembrane region" description="Helical" evidence="11">
    <location>
        <begin position="65"/>
        <end position="84"/>
    </location>
</feature>
<dbReference type="Pfam" id="PF17921">
    <property type="entry name" value="Integrase_H2C2"/>
    <property type="match status" value="1"/>
</dbReference>
<evidence type="ECO:0000259" key="12">
    <source>
        <dbReference type="PROSITE" id="PS50158"/>
    </source>
</evidence>
<evidence type="ECO:0000313" key="15">
    <source>
        <dbReference type="EMBL" id="KAK0140823.1"/>
    </source>
</evidence>
<organism evidence="15 16">
    <name type="scientific">Merluccius polli</name>
    <name type="common">Benguela hake</name>
    <name type="synonym">Merluccius cadenati</name>
    <dbReference type="NCBI Taxonomy" id="89951"/>
    <lineage>
        <taxon>Eukaryota</taxon>
        <taxon>Metazoa</taxon>
        <taxon>Chordata</taxon>
        <taxon>Craniata</taxon>
        <taxon>Vertebrata</taxon>
        <taxon>Euteleostomi</taxon>
        <taxon>Actinopterygii</taxon>
        <taxon>Neopterygii</taxon>
        <taxon>Teleostei</taxon>
        <taxon>Neoteleostei</taxon>
        <taxon>Acanthomorphata</taxon>
        <taxon>Zeiogadaria</taxon>
        <taxon>Gadariae</taxon>
        <taxon>Gadiformes</taxon>
        <taxon>Gadoidei</taxon>
        <taxon>Merlucciidae</taxon>
        <taxon>Merluccius</taxon>
    </lineage>
</organism>
<dbReference type="InterPro" id="IPR012337">
    <property type="entry name" value="RNaseH-like_sf"/>
</dbReference>
<dbReference type="Pfam" id="PF03567">
    <property type="entry name" value="Sulfotransfer_2"/>
    <property type="match status" value="2"/>
</dbReference>
<keyword evidence="11" id="KW-1133">Transmembrane helix</keyword>
<evidence type="ECO:0000256" key="4">
    <source>
        <dbReference type="ARBA" id="ARBA00022722"/>
    </source>
</evidence>
<dbReference type="GO" id="GO:0003676">
    <property type="term" value="F:nucleic acid binding"/>
    <property type="evidence" value="ECO:0007669"/>
    <property type="project" value="InterPro"/>
</dbReference>
<comment type="subcellular location">
    <subcellularLocation>
        <location evidence="1">Membrane</location>
        <topology evidence="1">Single-pass type II membrane protein</topology>
    </subcellularLocation>
</comment>
<dbReference type="InterPro" id="IPR005331">
    <property type="entry name" value="Sulfotransferase"/>
</dbReference>
<feature type="domain" description="CCHC-type" evidence="12">
    <location>
        <begin position="622"/>
        <end position="636"/>
    </location>
</feature>
<dbReference type="PROSITE" id="PS50994">
    <property type="entry name" value="INTEGRASE"/>
    <property type="match status" value="1"/>
</dbReference>
<feature type="region of interest" description="Disordered" evidence="10">
    <location>
        <begin position="98"/>
        <end position="186"/>
    </location>
</feature>
<evidence type="ECO:0000256" key="8">
    <source>
        <dbReference type="ARBA" id="ARBA00039658"/>
    </source>
</evidence>
<keyword evidence="9" id="KW-0862">Zinc</keyword>
<dbReference type="GO" id="GO:0004519">
    <property type="term" value="F:endonuclease activity"/>
    <property type="evidence" value="ECO:0007669"/>
    <property type="project" value="UniProtKB-KW"/>
</dbReference>
<dbReference type="InterPro" id="IPR043502">
    <property type="entry name" value="DNA/RNA_pol_sf"/>
</dbReference>
<keyword evidence="5" id="KW-0255">Endonuclease</keyword>
<dbReference type="Gene3D" id="3.30.420.10">
    <property type="entry name" value="Ribonuclease H-like superfamily/Ribonuclease H"/>
    <property type="match status" value="1"/>
</dbReference>
<dbReference type="GO" id="GO:0008270">
    <property type="term" value="F:zinc ion binding"/>
    <property type="evidence" value="ECO:0007669"/>
    <property type="project" value="UniProtKB-KW"/>
</dbReference>
<dbReference type="GO" id="GO:0008146">
    <property type="term" value="F:sulfotransferase activity"/>
    <property type="evidence" value="ECO:0007669"/>
    <property type="project" value="InterPro"/>
</dbReference>
<evidence type="ECO:0000256" key="11">
    <source>
        <dbReference type="SAM" id="Phobius"/>
    </source>
</evidence>
<keyword evidence="11" id="KW-0812">Transmembrane</keyword>
<evidence type="ECO:0000259" key="14">
    <source>
        <dbReference type="PROSITE" id="PS50994"/>
    </source>
</evidence>
<dbReference type="InterPro" id="IPR041588">
    <property type="entry name" value="Integrase_H2C2"/>
</dbReference>
<evidence type="ECO:0000256" key="3">
    <source>
        <dbReference type="ARBA" id="ARBA00022695"/>
    </source>
</evidence>
<feature type="compositionally biased region" description="Basic and acidic residues" evidence="10">
    <location>
        <begin position="150"/>
        <end position="165"/>
    </location>
</feature>
<dbReference type="GO" id="GO:0015074">
    <property type="term" value="P:DNA integration"/>
    <property type="evidence" value="ECO:0007669"/>
    <property type="project" value="InterPro"/>
</dbReference>
<dbReference type="EMBL" id="JAOPHQ010004008">
    <property type="protein sequence ID" value="KAK0140823.1"/>
    <property type="molecule type" value="Genomic_DNA"/>
</dbReference>
<dbReference type="PROSITE" id="PS50175">
    <property type="entry name" value="ASP_PROT_RETROV"/>
    <property type="match status" value="1"/>
</dbReference>
<evidence type="ECO:0000256" key="9">
    <source>
        <dbReference type="PROSITE-ProRule" id="PRU00047"/>
    </source>
</evidence>
<keyword evidence="9" id="KW-0479">Metal-binding</keyword>
<dbReference type="InterPro" id="IPR021109">
    <property type="entry name" value="Peptidase_aspartic_dom_sf"/>
</dbReference>
<evidence type="ECO:0000256" key="5">
    <source>
        <dbReference type="ARBA" id="ARBA00022759"/>
    </source>
</evidence>
<dbReference type="PANTHER" id="PTHR37984:SF5">
    <property type="entry name" value="PROTEIN NYNRIN-LIKE"/>
    <property type="match status" value="1"/>
</dbReference>
<reference evidence="15" key="1">
    <citation type="journal article" date="2023" name="Front. Mar. Sci.">
        <title>A new Merluccius polli reference genome to investigate the effects of global change in West African waters.</title>
        <authorList>
            <person name="Mateo J.L."/>
            <person name="Blanco-Fernandez C."/>
            <person name="Garcia-Vazquez E."/>
            <person name="Machado-Schiaffino G."/>
        </authorList>
    </citation>
    <scope>NUCLEOTIDE SEQUENCE</scope>
    <source>
        <strain evidence="15">C29</strain>
        <tissue evidence="15">Fin</tissue>
    </source>
</reference>
<evidence type="ECO:0000259" key="13">
    <source>
        <dbReference type="PROSITE" id="PS50175"/>
    </source>
</evidence>
<evidence type="ECO:0000256" key="1">
    <source>
        <dbReference type="ARBA" id="ARBA00004606"/>
    </source>
</evidence>
<feature type="domain" description="Peptidase A2" evidence="13">
    <location>
        <begin position="676"/>
        <end position="754"/>
    </location>
</feature>
<keyword evidence="16" id="KW-1185">Reference proteome</keyword>
<dbReference type="GO" id="GO:0006508">
    <property type="term" value="P:proteolysis"/>
    <property type="evidence" value="ECO:0007669"/>
    <property type="project" value="InterPro"/>
</dbReference>
<feature type="compositionally biased region" description="Basic and acidic residues" evidence="10">
    <location>
        <begin position="175"/>
        <end position="186"/>
    </location>
</feature>
<dbReference type="PROSITE" id="PS50158">
    <property type="entry name" value="ZF_CCHC"/>
    <property type="match status" value="1"/>
</dbReference>